<sequence>MSTLEIDNNNEQLTCLHISANLDFSEKPKMLLINSSQAKAEGNMLLGKFYVIHILEKDIILIGICKGKAIRRADFHIHVEVRDNVIKSLNKDSSYYIGYDFTSHHNSIEFEKWNQYERCNIYLYD</sequence>
<organism evidence="1">
    <name type="scientific">viral metagenome</name>
    <dbReference type="NCBI Taxonomy" id="1070528"/>
    <lineage>
        <taxon>unclassified sequences</taxon>
        <taxon>metagenomes</taxon>
        <taxon>organismal metagenomes</taxon>
    </lineage>
</organism>
<evidence type="ECO:0000313" key="1">
    <source>
        <dbReference type="EMBL" id="QHT13434.1"/>
    </source>
</evidence>
<reference evidence="1" key="1">
    <citation type="journal article" date="2020" name="Nature">
        <title>Giant virus diversity and host interactions through global metagenomics.</title>
        <authorList>
            <person name="Schulz F."/>
            <person name="Roux S."/>
            <person name="Paez-Espino D."/>
            <person name="Jungbluth S."/>
            <person name="Walsh D.A."/>
            <person name="Denef V.J."/>
            <person name="McMahon K.D."/>
            <person name="Konstantinidis K.T."/>
            <person name="Eloe-Fadrosh E.A."/>
            <person name="Kyrpides N.C."/>
            <person name="Woyke T."/>
        </authorList>
    </citation>
    <scope>NUCLEOTIDE SEQUENCE</scope>
    <source>
        <strain evidence="1">GVMAG-M-3300023174-131</strain>
    </source>
</reference>
<name>A0A6C0DB90_9ZZZZ</name>
<accession>A0A6C0DB90</accession>
<proteinExistence type="predicted"/>
<dbReference type="EMBL" id="MN739568">
    <property type="protein sequence ID" value="QHT13434.1"/>
    <property type="molecule type" value="Genomic_DNA"/>
</dbReference>
<protein>
    <submittedName>
        <fullName evidence="1">Uncharacterized protein</fullName>
    </submittedName>
</protein>
<dbReference type="AlphaFoldDB" id="A0A6C0DB90"/>